<dbReference type="AlphaFoldDB" id="A0A165PW49"/>
<dbReference type="Pfam" id="PF06283">
    <property type="entry name" value="ThuA"/>
    <property type="match status" value="1"/>
</dbReference>
<sequence length="275" mass="29675">MAQQQRPAKVLIFSKTAGFRHDSIPDAIDALKGLGPASNVSFDATEDAAKFTDENLQAYDGLLFLMNTGAVLGDDGVGALQRYLDAGGNFIGVHSASDSLTNITFFGREIGKPRISLYSFLLLIPCAGAYFDYHPELQNATVLVLDKTHPSTEMLPDRWPVHDEIYNFKSDPRSIGAKVLLSVDASSYVDDGTRKFDQGTPHPLAWYQEKGAGVDSSAKRVGRSWYTSLGHDVATWKNDLYLSHVMGGVTWALASGTTRAFDDSASVGNGGSSST</sequence>
<dbReference type="InParanoid" id="A0A165PW49"/>
<gene>
    <name evidence="2" type="ORF">EXIGLDRAFT_601293</name>
</gene>
<evidence type="ECO:0000259" key="1">
    <source>
        <dbReference type="Pfam" id="PF06283"/>
    </source>
</evidence>
<dbReference type="PANTHER" id="PTHR40469:SF2">
    <property type="entry name" value="GALACTOSE-BINDING DOMAIN-LIKE SUPERFAMILY PROTEIN"/>
    <property type="match status" value="1"/>
</dbReference>
<dbReference type="SUPFAM" id="SSF52317">
    <property type="entry name" value="Class I glutamine amidotransferase-like"/>
    <property type="match status" value="1"/>
</dbReference>
<dbReference type="InterPro" id="IPR029010">
    <property type="entry name" value="ThuA-like"/>
</dbReference>
<dbReference type="PANTHER" id="PTHR40469">
    <property type="entry name" value="SECRETED GLYCOSYL HYDROLASE"/>
    <property type="match status" value="1"/>
</dbReference>
<accession>A0A165PW49</accession>
<keyword evidence="2" id="KW-0315">Glutamine amidotransferase</keyword>
<evidence type="ECO:0000313" key="3">
    <source>
        <dbReference type="Proteomes" id="UP000077266"/>
    </source>
</evidence>
<protein>
    <submittedName>
        <fullName evidence="2">Class I glutamine amidotransferase-like protein</fullName>
    </submittedName>
</protein>
<dbReference type="GO" id="GO:0016740">
    <property type="term" value="F:transferase activity"/>
    <property type="evidence" value="ECO:0007669"/>
    <property type="project" value="UniProtKB-KW"/>
</dbReference>
<name>A0A165PW49_EXIGL</name>
<dbReference type="OrthoDB" id="3482285at2759"/>
<proteinExistence type="predicted"/>
<dbReference type="Gene3D" id="3.40.50.880">
    <property type="match status" value="1"/>
</dbReference>
<keyword evidence="2" id="KW-0808">Transferase</keyword>
<reference evidence="2 3" key="1">
    <citation type="journal article" date="2016" name="Mol. Biol. Evol.">
        <title>Comparative Genomics of Early-Diverging Mushroom-Forming Fungi Provides Insights into the Origins of Lignocellulose Decay Capabilities.</title>
        <authorList>
            <person name="Nagy L.G."/>
            <person name="Riley R."/>
            <person name="Tritt A."/>
            <person name="Adam C."/>
            <person name="Daum C."/>
            <person name="Floudas D."/>
            <person name="Sun H."/>
            <person name="Yadav J.S."/>
            <person name="Pangilinan J."/>
            <person name="Larsson K.H."/>
            <person name="Matsuura K."/>
            <person name="Barry K."/>
            <person name="Labutti K."/>
            <person name="Kuo R."/>
            <person name="Ohm R.A."/>
            <person name="Bhattacharya S.S."/>
            <person name="Shirouzu T."/>
            <person name="Yoshinaga Y."/>
            <person name="Martin F.M."/>
            <person name="Grigoriev I.V."/>
            <person name="Hibbett D.S."/>
        </authorList>
    </citation>
    <scope>NUCLEOTIDE SEQUENCE [LARGE SCALE GENOMIC DNA]</scope>
    <source>
        <strain evidence="2 3">HHB12029</strain>
    </source>
</reference>
<evidence type="ECO:0000313" key="2">
    <source>
        <dbReference type="EMBL" id="KZW02747.1"/>
    </source>
</evidence>
<dbReference type="InterPro" id="IPR029062">
    <property type="entry name" value="Class_I_gatase-like"/>
</dbReference>
<feature type="domain" description="ThuA-like" evidence="1">
    <location>
        <begin position="9"/>
        <end position="252"/>
    </location>
</feature>
<dbReference type="Proteomes" id="UP000077266">
    <property type="component" value="Unassembled WGS sequence"/>
</dbReference>
<keyword evidence="3" id="KW-1185">Reference proteome</keyword>
<organism evidence="2 3">
    <name type="scientific">Exidia glandulosa HHB12029</name>
    <dbReference type="NCBI Taxonomy" id="1314781"/>
    <lineage>
        <taxon>Eukaryota</taxon>
        <taxon>Fungi</taxon>
        <taxon>Dikarya</taxon>
        <taxon>Basidiomycota</taxon>
        <taxon>Agaricomycotina</taxon>
        <taxon>Agaricomycetes</taxon>
        <taxon>Auriculariales</taxon>
        <taxon>Exidiaceae</taxon>
        <taxon>Exidia</taxon>
    </lineage>
</organism>
<dbReference type="EMBL" id="KV425886">
    <property type="protein sequence ID" value="KZW02747.1"/>
    <property type="molecule type" value="Genomic_DNA"/>
</dbReference>